<keyword evidence="3" id="KW-0378">Hydrolase</keyword>
<reference evidence="6 7" key="1">
    <citation type="journal article" date="2014" name="Int. J. Syst. Evol. Microbiol.">
        <title>Complete genome sequence of Corynebacterium casei LMG S-19264T (=DSM 44701T), isolated from a smear-ripened cheese.</title>
        <authorList>
            <consortium name="US DOE Joint Genome Institute (JGI-PGF)"/>
            <person name="Walter F."/>
            <person name="Albersmeier A."/>
            <person name="Kalinowski J."/>
            <person name="Ruckert C."/>
        </authorList>
    </citation>
    <scope>NUCLEOTIDE SEQUENCE [LARGE SCALE GENOMIC DNA]</scope>
    <source>
        <strain evidence="6 7">NBRC 110095</strain>
    </source>
</reference>
<keyword evidence="3" id="KW-0479">Metal-binding</keyword>
<dbReference type="Gene3D" id="1.10.40.50">
    <property type="entry name" value="Probable gtpase engc, domain 3"/>
    <property type="match status" value="1"/>
</dbReference>
<dbReference type="AlphaFoldDB" id="A0AA37WJY7"/>
<evidence type="ECO:0000259" key="5">
    <source>
        <dbReference type="PROSITE" id="PS51721"/>
    </source>
</evidence>
<feature type="binding site" evidence="3">
    <location>
        <position position="341"/>
    </location>
    <ligand>
        <name>Zn(2+)</name>
        <dbReference type="ChEBI" id="CHEBI:29105"/>
    </ligand>
</feature>
<dbReference type="PANTHER" id="PTHR32120:SF11">
    <property type="entry name" value="SMALL RIBOSOMAL SUBUNIT BIOGENESIS GTPASE RSGA 1, MITOCHONDRIAL-RELATED"/>
    <property type="match status" value="1"/>
</dbReference>
<feature type="binding site" evidence="3">
    <location>
        <begin position="198"/>
        <end position="201"/>
    </location>
    <ligand>
        <name>GTP</name>
        <dbReference type="ChEBI" id="CHEBI:37565"/>
    </ligand>
</feature>
<feature type="binding site" evidence="3">
    <location>
        <begin position="252"/>
        <end position="260"/>
    </location>
    <ligand>
        <name>GTP</name>
        <dbReference type="ChEBI" id="CHEBI:37565"/>
    </ligand>
</feature>
<evidence type="ECO:0000313" key="6">
    <source>
        <dbReference type="EMBL" id="GLS24513.1"/>
    </source>
</evidence>
<keyword evidence="3" id="KW-0963">Cytoplasm</keyword>
<sequence length="375" mass="42301">MEGILAKLRIITPLEFLSFVIYHLLFTTGVPVSNMSKRKLTRRQAWRVAKIQEERQKRAEKRERETDALLEDSALEPEEIGLVTAHFGVQVEVVNIDDIERKDRFRCHMRANLGSLVTGDRVVWRREKDSDMGVIVAVQPRESELTRPDSHGALKTVAANINHIIIVFAPYPEPHSFLIDRYLVAAETLGIRPVLLLNKIDSVNNKNRASIEQLLNIYRNLDYPLMEVSTKTGEGMETLKDFLADQISVFVGQSGVGKSSLVNKLLPTAEQRVGALSEARQKGTHTTTTAQLFHFPAGGDLIDSPGIREFGLWHMDAQAVLEGFTELRPFIGHCKFRDCRHEQEPHCAILKAVEDGHISAERIASYRHIIASLEK</sequence>
<evidence type="ECO:0000256" key="1">
    <source>
        <dbReference type="ARBA" id="ARBA00022741"/>
    </source>
</evidence>
<dbReference type="EC" id="3.6.1.-" evidence="3"/>
<comment type="subunit">
    <text evidence="3">Monomer. Associates with 30S ribosomal subunit, binds 16S rRNA.</text>
</comment>
<keyword evidence="1 3" id="KW-0547">Nucleotide-binding</keyword>
<keyword evidence="2 3" id="KW-0342">GTP-binding</keyword>
<dbReference type="InterPro" id="IPR027417">
    <property type="entry name" value="P-loop_NTPase"/>
</dbReference>
<dbReference type="GO" id="GO:0019843">
    <property type="term" value="F:rRNA binding"/>
    <property type="evidence" value="ECO:0007669"/>
    <property type="project" value="UniProtKB-KW"/>
</dbReference>
<evidence type="ECO:0000256" key="2">
    <source>
        <dbReference type="ARBA" id="ARBA00023134"/>
    </source>
</evidence>
<dbReference type="Proteomes" id="UP001156870">
    <property type="component" value="Unassembled WGS sequence"/>
</dbReference>
<keyword evidence="3" id="KW-0694">RNA-binding</keyword>
<evidence type="ECO:0000256" key="3">
    <source>
        <dbReference type="HAMAP-Rule" id="MF_01820"/>
    </source>
</evidence>
<dbReference type="GO" id="GO:0046872">
    <property type="term" value="F:metal ion binding"/>
    <property type="evidence" value="ECO:0007669"/>
    <property type="project" value="UniProtKB-KW"/>
</dbReference>
<dbReference type="InterPro" id="IPR004881">
    <property type="entry name" value="Ribosome_biogen_GTPase_RsgA"/>
</dbReference>
<organism evidence="6 7">
    <name type="scientific">Marinibactrum halimedae</name>
    <dbReference type="NCBI Taxonomy" id="1444977"/>
    <lineage>
        <taxon>Bacteria</taxon>
        <taxon>Pseudomonadati</taxon>
        <taxon>Pseudomonadota</taxon>
        <taxon>Gammaproteobacteria</taxon>
        <taxon>Cellvibrionales</taxon>
        <taxon>Cellvibrionaceae</taxon>
        <taxon>Marinibactrum</taxon>
    </lineage>
</organism>
<dbReference type="GO" id="GO:0042274">
    <property type="term" value="P:ribosomal small subunit biogenesis"/>
    <property type="evidence" value="ECO:0007669"/>
    <property type="project" value="UniProtKB-UniRule"/>
</dbReference>
<gene>
    <name evidence="3 6" type="primary">rsgA</name>
    <name evidence="6" type="ORF">GCM10007877_02250</name>
</gene>
<comment type="caution">
    <text evidence="6">The sequence shown here is derived from an EMBL/GenBank/DDBJ whole genome shotgun (WGS) entry which is preliminary data.</text>
</comment>
<protein>
    <recommendedName>
        <fullName evidence="3">Small ribosomal subunit biogenesis GTPase RsgA</fullName>
        <ecNumber evidence="3">3.6.1.-</ecNumber>
    </recommendedName>
</protein>
<keyword evidence="3" id="KW-0699">rRNA-binding</keyword>
<dbReference type="CDD" id="cd01854">
    <property type="entry name" value="YjeQ_EngC"/>
    <property type="match status" value="1"/>
</dbReference>
<keyword evidence="3" id="KW-0690">Ribosome biogenesis</keyword>
<feature type="binding site" evidence="3">
    <location>
        <position position="334"/>
    </location>
    <ligand>
        <name>Zn(2+)</name>
        <dbReference type="ChEBI" id="CHEBI:29105"/>
    </ligand>
</feature>
<feature type="binding site" evidence="3">
    <location>
        <position position="347"/>
    </location>
    <ligand>
        <name>Zn(2+)</name>
        <dbReference type="ChEBI" id="CHEBI:29105"/>
    </ligand>
</feature>
<accession>A0AA37WJY7</accession>
<dbReference type="SUPFAM" id="SSF52540">
    <property type="entry name" value="P-loop containing nucleoside triphosphate hydrolases"/>
    <property type="match status" value="1"/>
</dbReference>
<dbReference type="GO" id="GO:0005525">
    <property type="term" value="F:GTP binding"/>
    <property type="evidence" value="ECO:0007669"/>
    <property type="project" value="UniProtKB-UniRule"/>
</dbReference>
<dbReference type="EMBL" id="BSPD01000007">
    <property type="protein sequence ID" value="GLS24513.1"/>
    <property type="molecule type" value="Genomic_DNA"/>
</dbReference>
<dbReference type="Gene3D" id="2.40.50.140">
    <property type="entry name" value="Nucleic acid-binding proteins"/>
    <property type="match status" value="1"/>
</dbReference>
<evidence type="ECO:0000313" key="7">
    <source>
        <dbReference type="Proteomes" id="UP001156870"/>
    </source>
</evidence>
<dbReference type="PROSITE" id="PS51721">
    <property type="entry name" value="G_CP"/>
    <property type="match status" value="1"/>
</dbReference>
<keyword evidence="3" id="KW-0862">Zinc</keyword>
<comment type="similarity">
    <text evidence="3">Belongs to the TRAFAC class YlqF/YawG GTPase family. RsgA subfamily.</text>
</comment>
<dbReference type="PROSITE" id="PS50936">
    <property type="entry name" value="ENGC_GTPASE"/>
    <property type="match status" value="1"/>
</dbReference>
<dbReference type="InterPro" id="IPR010914">
    <property type="entry name" value="RsgA_GTPase_dom"/>
</dbReference>
<dbReference type="PANTHER" id="PTHR32120">
    <property type="entry name" value="SMALL RIBOSOMAL SUBUNIT BIOGENESIS GTPASE RSGA"/>
    <property type="match status" value="1"/>
</dbReference>
<comment type="cofactor">
    <cofactor evidence="3">
        <name>Zn(2+)</name>
        <dbReference type="ChEBI" id="CHEBI:29105"/>
    </cofactor>
    <text evidence="3">Binds 1 zinc ion per subunit.</text>
</comment>
<comment type="function">
    <text evidence="3">One of several proteins that assist in the late maturation steps of the functional core of the 30S ribosomal subunit. Helps release RbfA from mature subunits. May play a role in the assembly of ribosomal proteins into the subunit. Circularly permuted GTPase that catalyzes slow GTP hydrolysis, GTPase activity is stimulated by the 30S ribosomal subunit.</text>
</comment>
<dbReference type="NCBIfam" id="TIGR00157">
    <property type="entry name" value="ribosome small subunit-dependent GTPase A"/>
    <property type="match status" value="1"/>
</dbReference>
<dbReference type="InterPro" id="IPR030378">
    <property type="entry name" value="G_CP_dom"/>
</dbReference>
<dbReference type="Pfam" id="PF03193">
    <property type="entry name" value="RsgA_GTPase"/>
    <property type="match status" value="1"/>
</dbReference>
<proteinExistence type="inferred from homology"/>
<dbReference type="NCBIfam" id="NF008931">
    <property type="entry name" value="PRK12288.1"/>
    <property type="match status" value="1"/>
</dbReference>
<name>A0AA37WJY7_9GAMM</name>
<feature type="domain" description="EngC GTPase" evidence="4">
    <location>
        <begin position="159"/>
        <end position="308"/>
    </location>
</feature>
<comment type="subcellular location">
    <subcellularLocation>
        <location evidence="3">Cytoplasm</location>
    </subcellularLocation>
</comment>
<dbReference type="GO" id="GO:0003924">
    <property type="term" value="F:GTPase activity"/>
    <property type="evidence" value="ECO:0007669"/>
    <property type="project" value="UniProtKB-UniRule"/>
</dbReference>
<dbReference type="HAMAP" id="MF_01820">
    <property type="entry name" value="GTPase_RsgA"/>
    <property type="match status" value="1"/>
</dbReference>
<feature type="domain" description="CP-type G" evidence="5">
    <location>
        <begin position="142"/>
        <end position="310"/>
    </location>
</feature>
<keyword evidence="7" id="KW-1185">Reference proteome</keyword>
<dbReference type="Gene3D" id="3.40.50.300">
    <property type="entry name" value="P-loop containing nucleotide triphosphate hydrolases"/>
    <property type="match status" value="1"/>
</dbReference>
<dbReference type="InterPro" id="IPR012340">
    <property type="entry name" value="NA-bd_OB-fold"/>
</dbReference>
<dbReference type="GO" id="GO:0005737">
    <property type="term" value="C:cytoplasm"/>
    <property type="evidence" value="ECO:0007669"/>
    <property type="project" value="UniProtKB-SubCell"/>
</dbReference>
<evidence type="ECO:0000259" key="4">
    <source>
        <dbReference type="PROSITE" id="PS50936"/>
    </source>
</evidence>
<feature type="binding site" evidence="3">
    <location>
        <position position="339"/>
    </location>
    <ligand>
        <name>Zn(2+)</name>
        <dbReference type="ChEBI" id="CHEBI:29105"/>
    </ligand>
</feature>